<evidence type="ECO:0000256" key="4">
    <source>
        <dbReference type="ARBA" id="ARBA00022840"/>
    </source>
</evidence>
<dbReference type="AlphaFoldDB" id="A0A2A3YKF9"/>
<dbReference type="Gene3D" id="3.40.50.300">
    <property type="entry name" value="P-loop containing nucleotide triphosphate hydrolases"/>
    <property type="match status" value="1"/>
</dbReference>
<dbReference type="Proteomes" id="UP000218598">
    <property type="component" value="Unassembled WGS sequence"/>
</dbReference>
<dbReference type="SMART" id="SM00382">
    <property type="entry name" value="AAA"/>
    <property type="match status" value="1"/>
</dbReference>
<organism evidence="9 10">
    <name type="scientific">Brachybacterium alimentarium</name>
    <dbReference type="NCBI Taxonomy" id="47845"/>
    <lineage>
        <taxon>Bacteria</taxon>
        <taxon>Bacillati</taxon>
        <taxon>Actinomycetota</taxon>
        <taxon>Actinomycetes</taxon>
        <taxon>Micrococcales</taxon>
        <taxon>Dermabacteraceae</taxon>
        <taxon>Brachybacterium</taxon>
    </lineage>
</organism>
<dbReference type="GO" id="GO:0016887">
    <property type="term" value="F:ATP hydrolysis activity"/>
    <property type="evidence" value="ECO:0007669"/>
    <property type="project" value="InterPro"/>
</dbReference>
<dbReference type="PANTHER" id="PTHR43166:SF30">
    <property type="entry name" value="METHIONINE IMPORT ATP-BINDING PROTEIN METN"/>
    <property type="match status" value="1"/>
</dbReference>
<protein>
    <submittedName>
        <fullName evidence="9">Methionine ABC transporter ATP-binding protein</fullName>
    </submittedName>
</protein>
<evidence type="ECO:0000256" key="1">
    <source>
        <dbReference type="ARBA" id="ARBA00022448"/>
    </source>
</evidence>
<dbReference type="InterPro" id="IPR003439">
    <property type="entry name" value="ABC_transporter-like_ATP-bd"/>
</dbReference>
<dbReference type="InterPro" id="IPR050086">
    <property type="entry name" value="MetN_ABC_transporter-like"/>
</dbReference>
<dbReference type="Pfam" id="PF00005">
    <property type="entry name" value="ABC_tran"/>
    <property type="match status" value="1"/>
</dbReference>
<evidence type="ECO:0000256" key="7">
    <source>
        <dbReference type="ARBA" id="ARBA00023136"/>
    </source>
</evidence>
<keyword evidence="1" id="KW-0813">Transport</keyword>
<dbReference type="SUPFAM" id="SSF52540">
    <property type="entry name" value="P-loop containing nucleoside triphosphate hydrolases"/>
    <property type="match status" value="1"/>
</dbReference>
<evidence type="ECO:0000313" key="10">
    <source>
        <dbReference type="Proteomes" id="UP000218598"/>
    </source>
</evidence>
<evidence type="ECO:0000259" key="8">
    <source>
        <dbReference type="PROSITE" id="PS50893"/>
    </source>
</evidence>
<dbReference type="InterPro" id="IPR041701">
    <property type="entry name" value="MetN_ABC"/>
</dbReference>
<dbReference type="GO" id="GO:0006865">
    <property type="term" value="P:amino acid transport"/>
    <property type="evidence" value="ECO:0007669"/>
    <property type="project" value="UniProtKB-KW"/>
</dbReference>
<feature type="domain" description="ABC transporter" evidence="8">
    <location>
        <begin position="18"/>
        <end position="259"/>
    </location>
</feature>
<dbReference type="CDD" id="cd03258">
    <property type="entry name" value="ABC_MetN_methionine_transporter"/>
    <property type="match status" value="1"/>
</dbReference>
<keyword evidence="10" id="KW-1185">Reference proteome</keyword>
<dbReference type="PANTHER" id="PTHR43166">
    <property type="entry name" value="AMINO ACID IMPORT ATP-BINDING PROTEIN"/>
    <property type="match status" value="1"/>
</dbReference>
<evidence type="ECO:0000313" key="9">
    <source>
        <dbReference type="EMBL" id="PCC39794.1"/>
    </source>
</evidence>
<gene>
    <name evidence="9" type="ORF">CIK66_07425</name>
</gene>
<dbReference type="PROSITE" id="PS00211">
    <property type="entry name" value="ABC_TRANSPORTER_1"/>
    <property type="match status" value="1"/>
</dbReference>
<dbReference type="OrthoDB" id="4963866at2"/>
<dbReference type="InterPro" id="IPR017871">
    <property type="entry name" value="ABC_transporter-like_CS"/>
</dbReference>
<evidence type="ECO:0000256" key="3">
    <source>
        <dbReference type="ARBA" id="ARBA00022741"/>
    </source>
</evidence>
<keyword evidence="5" id="KW-1278">Translocase</keyword>
<dbReference type="EMBL" id="NRGR01000012">
    <property type="protein sequence ID" value="PCC39794.1"/>
    <property type="molecule type" value="Genomic_DNA"/>
</dbReference>
<evidence type="ECO:0000256" key="6">
    <source>
        <dbReference type="ARBA" id="ARBA00022970"/>
    </source>
</evidence>
<keyword evidence="7" id="KW-0472">Membrane</keyword>
<proteinExistence type="predicted"/>
<keyword evidence="2" id="KW-1003">Cell membrane</keyword>
<sequence>MNKFSGQGGAGCLTSGVITLDGLTKVFPAPGGGDPVVALGGIDLHLEPGRVHGIVGRSGAGKSTLIRCLTGLEKPTTGRVEVDGTDVAALEGKELRAARRNIGMVFQHANLLDSRTAAQNIAHPLEIAGVPRAERERRVAELVELVGLSGREHNHPAQLSGGQIQRVGIARGLAAEPKVLLCDEPTSALDGSTTHQILDLIADLRERLGITVVIITHEMGVVREVCDTVTLLENGRVAQTGTLLEVAGDPQGPLSGELIPLPPAPTGIDALLVNCDYGQTGRFRTNEDLVQLAAEHGAHASIVAGIIETISGRQVGRVQLALQNHSGEPISREGLAAFLHELDAEGVVAKEVTT</sequence>
<evidence type="ECO:0000256" key="2">
    <source>
        <dbReference type="ARBA" id="ARBA00022475"/>
    </source>
</evidence>
<keyword evidence="4 9" id="KW-0067">ATP-binding</keyword>
<dbReference type="PROSITE" id="PS50893">
    <property type="entry name" value="ABC_TRANSPORTER_2"/>
    <property type="match status" value="1"/>
</dbReference>
<keyword evidence="3" id="KW-0547">Nucleotide-binding</keyword>
<name>A0A2A3YKF9_9MICO</name>
<evidence type="ECO:0000256" key="5">
    <source>
        <dbReference type="ARBA" id="ARBA00022967"/>
    </source>
</evidence>
<keyword evidence="6" id="KW-0029">Amino-acid transport</keyword>
<accession>A0A2A3YKF9</accession>
<reference evidence="9 10" key="1">
    <citation type="journal article" date="2017" name="Elife">
        <title>Extensive horizontal gene transfer in cheese-associated bacteria.</title>
        <authorList>
            <person name="Bonham K.S."/>
            <person name="Wolfe B.E."/>
            <person name="Dutton R.J."/>
        </authorList>
    </citation>
    <scope>NUCLEOTIDE SEQUENCE [LARGE SCALE GENOMIC DNA]</scope>
    <source>
        <strain evidence="9 10">341_9</strain>
    </source>
</reference>
<comment type="caution">
    <text evidence="9">The sequence shown here is derived from an EMBL/GenBank/DDBJ whole genome shotgun (WGS) entry which is preliminary data.</text>
</comment>
<dbReference type="InterPro" id="IPR027417">
    <property type="entry name" value="P-loop_NTPase"/>
</dbReference>
<dbReference type="GO" id="GO:0005524">
    <property type="term" value="F:ATP binding"/>
    <property type="evidence" value="ECO:0007669"/>
    <property type="project" value="UniProtKB-KW"/>
</dbReference>
<dbReference type="InterPro" id="IPR003593">
    <property type="entry name" value="AAA+_ATPase"/>
</dbReference>